<dbReference type="InterPro" id="IPR001739">
    <property type="entry name" value="Methyl_CpG_DNA-bd"/>
</dbReference>
<keyword evidence="4" id="KW-0378">Hydrolase</keyword>
<feature type="compositionally biased region" description="Basic and acidic residues" evidence="13">
    <location>
        <begin position="94"/>
        <end position="124"/>
    </location>
</feature>
<evidence type="ECO:0000256" key="12">
    <source>
        <dbReference type="ARBA" id="ARBA00083330"/>
    </source>
</evidence>
<evidence type="ECO:0000256" key="4">
    <source>
        <dbReference type="ARBA" id="ARBA00022801"/>
    </source>
</evidence>
<evidence type="ECO:0000256" key="8">
    <source>
        <dbReference type="ARBA" id="ARBA00055831"/>
    </source>
</evidence>
<organism evidence="15 16">
    <name type="scientific">Paramormyrops kingsleyae</name>
    <dbReference type="NCBI Taxonomy" id="1676925"/>
    <lineage>
        <taxon>Eukaryota</taxon>
        <taxon>Metazoa</taxon>
        <taxon>Chordata</taxon>
        <taxon>Craniata</taxon>
        <taxon>Vertebrata</taxon>
        <taxon>Euteleostomi</taxon>
        <taxon>Actinopterygii</taxon>
        <taxon>Neopterygii</taxon>
        <taxon>Teleostei</taxon>
        <taxon>Osteoglossocephala</taxon>
        <taxon>Osteoglossomorpha</taxon>
        <taxon>Osteoglossiformes</taxon>
        <taxon>Mormyridae</taxon>
        <taxon>Paramormyrops</taxon>
    </lineage>
</organism>
<evidence type="ECO:0000256" key="6">
    <source>
        <dbReference type="ARBA" id="ARBA00023204"/>
    </source>
</evidence>
<reference evidence="15" key="2">
    <citation type="submission" date="2025-09" db="UniProtKB">
        <authorList>
            <consortium name="Ensembl"/>
        </authorList>
    </citation>
    <scope>IDENTIFICATION</scope>
</reference>
<dbReference type="FunFam" id="1.10.340.30:FF:000051">
    <property type="entry name" value="Methyl-CpG-binding domain protein 4"/>
    <property type="match status" value="1"/>
</dbReference>
<keyword evidence="7" id="KW-0539">Nucleus</keyword>
<feature type="domain" description="MBD" evidence="14">
    <location>
        <begin position="140"/>
        <end position="212"/>
    </location>
</feature>
<dbReference type="AlphaFoldDB" id="A0A3B3SP22"/>
<evidence type="ECO:0000256" key="3">
    <source>
        <dbReference type="ARBA" id="ARBA00022763"/>
    </source>
</evidence>
<keyword evidence="16" id="KW-1185">Reference proteome</keyword>
<dbReference type="PANTHER" id="PTHR15074">
    <property type="entry name" value="METHYL-CPG-BINDING PROTEIN"/>
    <property type="match status" value="1"/>
</dbReference>
<sequence length="588" mass="66231">MMDEKSKGCPMANSEQRTSINTACVDKFARDAKRMETAECSTDIDHVEVTELSKDTTTEASTDNDCIMSVTNRVEITDHNINTRSLEINEPSTDTDHVEMNEPSTDTDHVEMNEPSTDTDHVEMNKPSTDTDHVEMNEPSTDTDCQCPTMPEGWLKVLKERKTGKTAGKIDVYLISPQGQKFRSKSALRAFLQKSKDFSLKVEDFDFTSHGNSTVTSNGSRRERSLKRLKGTSEISGQVSPALPVDKEKCSSGEVQSKGSRPRSAGRCSGSKHLNLTPETPQLTDCSMGNAGEAEKSNSERGRLFMEVPGLPVYTCTNSIQKKTRLTEKLFRLTCSSQQKDSGCAEAQSHRSELSPSRDRAVSTGDVHPEFVSDPDTQTEAESASGLLHEKLLSTPTATRGSLTPKKLPESCPGLRTVTDRKRSPYFSGKSIRDAPTPPRRKAFKKWTPPRSPFCLVQETLFHDPWKLLIATIFLNRTSGKMAIPMLWQFFERYPSPEVTRASDWKPLAELLQPLGLNELRAKTIIRFSDDYLNKQWRYPIELHGIGKYGNDSYRIFCVEEWKQVQPQDHKLNKYHAWLWENHKKLGI</sequence>
<keyword evidence="5" id="KW-0238">DNA-binding</keyword>
<comment type="subunit">
    <text evidence="9">Interacts with MLH1.</text>
</comment>
<comment type="function">
    <text evidence="8">Mismatch-specific DNA N-glycosylase involved in DNA repair. Has thymine glycosylase activity and is specific for G:T mismatches within methylated and unmethylated CpG sites. Can also remove uracil or 5-fluorouracil in G:U mismatches. Has no lyase activity. Was first identified as methyl-CpG-binding protein.</text>
</comment>
<gene>
    <name evidence="15" type="primary">MBD4</name>
</gene>
<evidence type="ECO:0000256" key="1">
    <source>
        <dbReference type="ARBA" id="ARBA00004123"/>
    </source>
</evidence>
<proteinExistence type="predicted"/>
<dbReference type="GO" id="GO:0003677">
    <property type="term" value="F:DNA binding"/>
    <property type="evidence" value="ECO:0007669"/>
    <property type="project" value="UniProtKB-KW"/>
</dbReference>
<dbReference type="GO" id="GO:0016787">
    <property type="term" value="F:hydrolase activity"/>
    <property type="evidence" value="ECO:0007669"/>
    <property type="project" value="UniProtKB-KW"/>
</dbReference>
<feature type="compositionally biased region" description="Basic and acidic residues" evidence="13">
    <location>
        <begin position="293"/>
        <end position="302"/>
    </location>
</feature>
<dbReference type="GO" id="GO:0005634">
    <property type="term" value="C:nucleus"/>
    <property type="evidence" value="ECO:0007669"/>
    <property type="project" value="UniProtKB-SubCell"/>
</dbReference>
<dbReference type="InterPro" id="IPR016177">
    <property type="entry name" value="DNA-bd_dom_sf"/>
</dbReference>
<dbReference type="Ensembl" id="ENSPKIT00000012913.1">
    <property type="protein sequence ID" value="ENSPKIP00000032055.1"/>
    <property type="gene ID" value="ENSPKIG00000012306.1"/>
</dbReference>
<dbReference type="Proteomes" id="UP000261540">
    <property type="component" value="Unplaced"/>
</dbReference>
<dbReference type="GO" id="GO:0006281">
    <property type="term" value="P:DNA repair"/>
    <property type="evidence" value="ECO:0007669"/>
    <property type="project" value="UniProtKB-KW"/>
</dbReference>
<accession>A0A3B3SP22</accession>
<dbReference type="Gene3D" id="1.10.340.30">
    <property type="entry name" value="Hypothetical protein, domain 2"/>
    <property type="match status" value="1"/>
</dbReference>
<evidence type="ECO:0000256" key="11">
    <source>
        <dbReference type="ARBA" id="ARBA00076709"/>
    </source>
</evidence>
<keyword evidence="3" id="KW-0227">DNA damage</keyword>
<name>A0A3B3SP22_9TELE</name>
<dbReference type="InterPro" id="IPR011257">
    <property type="entry name" value="DNA_glycosylase"/>
</dbReference>
<evidence type="ECO:0000256" key="9">
    <source>
        <dbReference type="ARBA" id="ARBA00062707"/>
    </source>
</evidence>
<dbReference type="GeneID" id="111847765"/>
<dbReference type="InterPro" id="IPR045138">
    <property type="entry name" value="MeCP2/MBD4"/>
</dbReference>
<dbReference type="CDD" id="cd01396">
    <property type="entry name" value="MeCP2_MBD"/>
    <property type="match status" value="1"/>
</dbReference>
<dbReference type="Pfam" id="PF01429">
    <property type="entry name" value="MBD"/>
    <property type="match status" value="1"/>
</dbReference>
<dbReference type="PANTHER" id="PTHR15074:SF7">
    <property type="entry name" value="METHYL-CPG-BINDING DOMAIN PROTEIN 4"/>
    <property type="match status" value="1"/>
</dbReference>
<evidence type="ECO:0000256" key="10">
    <source>
        <dbReference type="ARBA" id="ARBA00069821"/>
    </source>
</evidence>
<dbReference type="GeneTree" id="ENSGT00530000063687"/>
<evidence type="ECO:0000256" key="13">
    <source>
        <dbReference type="SAM" id="MobiDB-lite"/>
    </source>
</evidence>
<dbReference type="STRING" id="1676925.ENSPKIP00000032055"/>
<evidence type="ECO:0000259" key="14">
    <source>
        <dbReference type="PROSITE" id="PS50982"/>
    </source>
</evidence>
<feature type="region of interest" description="Disordered" evidence="13">
    <location>
        <begin position="231"/>
        <end position="302"/>
    </location>
</feature>
<dbReference type="SUPFAM" id="SSF48150">
    <property type="entry name" value="DNA-glycosylase"/>
    <property type="match status" value="1"/>
</dbReference>
<evidence type="ECO:0000256" key="2">
    <source>
        <dbReference type="ARBA" id="ARBA00022553"/>
    </source>
</evidence>
<feature type="compositionally biased region" description="Basic and acidic residues" evidence="13">
    <location>
        <begin position="348"/>
        <end position="371"/>
    </location>
</feature>
<feature type="region of interest" description="Disordered" evidence="13">
    <location>
        <begin position="91"/>
        <end position="124"/>
    </location>
</feature>
<dbReference type="RefSeq" id="XP_023675010.1">
    <property type="nucleotide sequence ID" value="XM_023819242.2"/>
</dbReference>
<dbReference type="PROSITE" id="PS50982">
    <property type="entry name" value="MBD"/>
    <property type="match status" value="1"/>
</dbReference>
<dbReference type="OrthoDB" id="10265068at2759"/>
<dbReference type="Gene3D" id="3.30.890.10">
    <property type="entry name" value="Methyl-cpg-binding Protein 2, Chain A"/>
    <property type="match status" value="1"/>
</dbReference>
<evidence type="ECO:0000313" key="16">
    <source>
        <dbReference type="Proteomes" id="UP000261540"/>
    </source>
</evidence>
<reference evidence="15" key="1">
    <citation type="submission" date="2025-08" db="UniProtKB">
        <authorList>
            <consortium name="Ensembl"/>
        </authorList>
    </citation>
    <scope>IDENTIFICATION</scope>
</reference>
<keyword evidence="2" id="KW-0597">Phosphoprotein</keyword>
<dbReference type="SUPFAM" id="SSF54171">
    <property type="entry name" value="DNA-binding domain"/>
    <property type="match status" value="1"/>
</dbReference>
<keyword evidence="6" id="KW-0234">DNA repair</keyword>
<protein>
    <recommendedName>
        <fullName evidence="10">Methyl-CpG-binding domain protein 4</fullName>
    </recommendedName>
    <alternativeName>
        <fullName evidence="11">Methyl-CpG-binding protein MBD4</fullName>
    </alternativeName>
    <alternativeName>
        <fullName evidence="12">Mismatch-specific DNA N-glycosylase</fullName>
    </alternativeName>
</protein>
<feature type="region of interest" description="Disordered" evidence="13">
    <location>
        <begin position="426"/>
        <end position="446"/>
    </location>
</feature>
<dbReference type="SMART" id="SM00391">
    <property type="entry name" value="MBD"/>
    <property type="match status" value="1"/>
</dbReference>
<evidence type="ECO:0000313" key="15">
    <source>
        <dbReference type="Ensembl" id="ENSPKIP00000032055.1"/>
    </source>
</evidence>
<evidence type="ECO:0000256" key="5">
    <source>
        <dbReference type="ARBA" id="ARBA00023125"/>
    </source>
</evidence>
<comment type="subcellular location">
    <subcellularLocation>
        <location evidence="1">Nucleus</location>
    </subcellularLocation>
</comment>
<feature type="region of interest" description="Disordered" evidence="13">
    <location>
        <begin position="341"/>
        <end position="383"/>
    </location>
</feature>
<evidence type="ECO:0000256" key="7">
    <source>
        <dbReference type="ARBA" id="ARBA00023242"/>
    </source>
</evidence>
<feature type="compositionally biased region" description="Polar residues" evidence="13">
    <location>
        <begin position="272"/>
        <end position="287"/>
    </location>
</feature>
<dbReference type="RefSeq" id="XP_023675009.1">
    <property type="nucleotide sequence ID" value="XM_023819241.2"/>
</dbReference>